<comment type="caution">
    <text evidence="2">The sequence shown here is derived from an EMBL/GenBank/DDBJ whole genome shotgun (WGS) entry which is preliminary data.</text>
</comment>
<reference evidence="2 3" key="1">
    <citation type="submission" date="2020-08" db="EMBL/GenBank/DDBJ databases">
        <title>Sequencing the genomes of 1000 actinobacteria strains.</title>
        <authorList>
            <person name="Klenk H.-P."/>
        </authorList>
    </citation>
    <scope>NUCLEOTIDE SEQUENCE [LARGE SCALE GENOMIC DNA]</scope>
    <source>
        <strain evidence="2 3">DSM 22826</strain>
    </source>
</reference>
<dbReference type="EMBL" id="JACHVS010000001">
    <property type="protein sequence ID" value="MBB2996267.1"/>
    <property type="molecule type" value="Genomic_DNA"/>
</dbReference>
<feature type="region of interest" description="Disordered" evidence="1">
    <location>
        <begin position="67"/>
        <end position="152"/>
    </location>
</feature>
<feature type="region of interest" description="Disordered" evidence="1">
    <location>
        <begin position="1"/>
        <end position="23"/>
    </location>
</feature>
<feature type="compositionally biased region" description="Low complexity" evidence="1">
    <location>
        <begin position="69"/>
        <end position="83"/>
    </location>
</feature>
<proteinExistence type="predicted"/>
<protein>
    <submittedName>
        <fullName evidence="2">Uncharacterized protein</fullName>
    </submittedName>
</protein>
<gene>
    <name evidence="2" type="ORF">E9229_002458</name>
</gene>
<evidence type="ECO:0000313" key="3">
    <source>
        <dbReference type="Proteomes" id="UP000523000"/>
    </source>
</evidence>
<evidence type="ECO:0000256" key="1">
    <source>
        <dbReference type="SAM" id="MobiDB-lite"/>
    </source>
</evidence>
<organism evidence="2 3">
    <name type="scientific">Paeniglutamicibacter cryotolerans</name>
    <dbReference type="NCBI Taxonomy" id="670079"/>
    <lineage>
        <taxon>Bacteria</taxon>
        <taxon>Bacillati</taxon>
        <taxon>Actinomycetota</taxon>
        <taxon>Actinomycetes</taxon>
        <taxon>Micrococcales</taxon>
        <taxon>Micrococcaceae</taxon>
        <taxon>Paeniglutamicibacter</taxon>
    </lineage>
</organism>
<accession>A0A839QK96</accession>
<sequence length="152" mass="16955">MTTNRSNQKDTNLYRENQRNHTRGAVQGLLSSKKLLFCMLHDPLTPPPEEAGDQRYVAYKMLASTMQFPNNNPITPTTSTTTPSRDDSARLRPCAGTTRNKQPTHTTTHPHHNGERRASKHACPVASGPNSVPRDRTPHRPAPRSHHTSAAY</sequence>
<feature type="compositionally biased region" description="Polar residues" evidence="1">
    <location>
        <begin position="1"/>
        <end position="11"/>
    </location>
</feature>
<dbReference type="AlphaFoldDB" id="A0A839QK96"/>
<feature type="compositionally biased region" description="Basic residues" evidence="1">
    <location>
        <begin position="139"/>
        <end position="152"/>
    </location>
</feature>
<name>A0A839QK96_9MICC</name>
<dbReference type="Proteomes" id="UP000523000">
    <property type="component" value="Unassembled WGS sequence"/>
</dbReference>
<keyword evidence="3" id="KW-1185">Reference proteome</keyword>
<evidence type="ECO:0000313" key="2">
    <source>
        <dbReference type="EMBL" id="MBB2996267.1"/>
    </source>
</evidence>